<keyword evidence="2" id="KW-1185">Reference proteome</keyword>
<dbReference type="Proteomes" id="UP000630353">
    <property type="component" value="Unassembled WGS sequence"/>
</dbReference>
<reference evidence="1" key="2">
    <citation type="submission" date="2020-09" db="EMBL/GenBank/DDBJ databases">
        <authorList>
            <person name="Sun Q."/>
            <person name="Kim S."/>
        </authorList>
    </citation>
    <scope>NUCLEOTIDE SEQUENCE</scope>
    <source>
        <strain evidence="1">KCTC 42651</strain>
    </source>
</reference>
<accession>A0A918XP27</accession>
<evidence type="ECO:0000313" key="1">
    <source>
        <dbReference type="EMBL" id="GHD43542.1"/>
    </source>
</evidence>
<comment type="caution">
    <text evidence="1">The sequence shown here is derived from an EMBL/GenBank/DDBJ whole genome shotgun (WGS) entry which is preliminary data.</text>
</comment>
<evidence type="ECO:0000313" key="2">
    <source>
        <dbReference type="Proteomes" id="UP000630353"/>
    </source>
</evidence>
<organism evidence="1 2">
    <name type="scientific">Thalassobaculum fulvum</name>
    <dbReference type="NCBI Taxonomy" id="1633335"/>
    <lineage>
        <taxon>Bacteria</taxon>
        <taxon>Pseudomonadati</taxon>
        <taxon>Pseudomonadota</taxon>
        <taxon>Alphaproteobacteria</taxon>
        <taxon>Rhodospirillales</taxon>
        <taxon>Thalassobaculaceae</taxon>
        <taxon>Thalassobaculum</taxon>
    </lineage>
</organism>
<gene>
    <name evidence="1" type="ORF">GCM10017083_09850</name>
</gene>
<reference evidence="1" key="1">
    <citation type="journal article" date="2014" name="Int. J. Syst. Evol. Microbiol.">
        <title>Complete genome sequence of Corynebacterium casei LMG S-19264T (=DSM 44701T), isolated from a smear-ripened cheese.</title>
        <authorList>
            <consortium name="US DOE Joint Genome Institute (JGI-PGF)"/>
            <person name="Walter F."/>
            <person name="Albersmeier A."/>
            <person name="Kalinowski J."/>
            <person name="Ruckert C."/>
        </authorList>
    </citation>
    <scope>NUCLEOTIDE SEQUENCE</scope>
    <source>
        <strain evidence="1">KCTC 42651</strain>
    </source>
</reference>
<protein>
    <recommendedName>
        <fullName evidence="3">PAS domain-containing protein</fullName>
    </recommendedName>
</protein>
<sequence>MVGAAAAGSASYIATASREWVDHWWSLPRDGHVPVRSAFDPLAVPRLLPRMLICDLTEPGIVRIRLMGTEMASNFGFDPTGGDYLDLVVPERREAAYQGFIVPASHPCGMRVLGENRYSSGGPIAVETVGLPFRRDDGEGMQMVFVGSRLGSSQDLWKDLGQANSFHVFEREFIDIGAGVP</sequence>
<dbReference type="EMBL" id="BMZS01000002">
    <property type="protein sequence ID" value="GHD43542.1"/>
    <property type="molecule type" value="Genomic_DNA"/>
</dbReference>
<dbReference type="AlphaFoldDB" id="A0A918XP27"/>
<name>A0A918XP27_9PROT</name>
<evidence type="ECO:0008006" key="3">
    <source>
        <dbReference type="Google" id="ProtNLM"/>
    </source>
</evidence>
<dbReference type="InterPro" id="IPR009922">
    <property type="entry name" value="DUF1457"/>
</dbReference>
<dbReference type="Pfam" id="PF07310">
    <property type="entry name" value="PAS_5"/>
    <property type="match status" value="1"/>
</dbReference>
<proteinExistence type="predicted"/>